<dbReference type="SUPFAM" id="SSF51679">
    <property type="entry name" value="Bacterial luciferase-like"/>
    <property type="match status" value="1"/>
</dbReference>
<evidence type="ECO:0000256" key="3">
    <source>
        <dbReference type="SAM" id="MobiDB-lite"/>
    </source>
</evidence>
<dbReference type="GO" id="GO:0016705">
    <property type="term" value="F:oxidoreductase activity, acting on paired donors, with incorporation or reduction of molecular oxygen"/>
    <property type="evidence" value="ECO:0007669"/>
    <property type="project" value="InterPro"/>
</dbReference>
<gene>
    <name evidence="5" type="ORF">M8542_32655</name>
</gene>
<dbReference type="InterPro" id="IPR011251">
    <property type="entry name" value="Luciferase-like_dom"/>
</dbReference>
<comment type="caution">
    <text evidence="5">The sequence shown here is derived from an EMBL/GenBank/DDBJ whole genome shotgun (WGS) entry which is preliminary data.</text>
</comment>
<evidence type="ECO:0000256" key="1">
    <source>
        <dbReference type="ARBA" id="ARBA00023002"/>
    </source>
</evidence>
<dbReference type="PANTHER" id="PTHR30137">
    <property type="entry name" value="LUCIFERASE-LIKE MONOOXYGENASE"/>
    <property type="match status" value="1"/>
</dbReference>
<dbReference type="GO" id="GO:0004497">
    <property type="term" value="F:monooxygenase activity"/>
    <property type="evidence" value="ECO:0007669"/>
    <property type="project" value="UniProtKB-KW"/>
</dbReference>
<proteinExistence type="predicted"/>
<keyword evidence="1" id="KW-0560">Oxidoreductase</keyword>
<feature type="compositionally biased region" description="Basic residues" evidence="3">
    <location>
        <begin position="1"/>
        <end position="11"/>
    </location>
</feature>
<feature type="domain" description="Luciferase-like" evidence="4">
    <location>
        <begin position="89"/>
        <end position="392"/>
    </location>
</feature>
<evidence type="ECO:0000256" key="2">
    <source>
        <dbReference type="ARBA" id="ARBA00023033"/>
    </source>
</evidence>
<evidence type="ECO:0000259" key="4">
    <source>
        <dbReference type="Pfam" id="PF00296"/>
    </source>
</evidence>
<dbReference type="PANTHER" id="PTHR30137:SF8">
    <property type="entry name" value="BLR5498 PROTEIN"/>
    <property type="match status" value="1"/>
</dbReference>
<evidence type="ECO:0000313" key="6">
    <source>
        <dbReference type="Proteomes" id="UP001144096"/>
    </source>
</evidence>
<dbReference type="EMBL" id="JAMXQV010000020">
    <property type="protein sequence ID" value="MCR6487588.1"/>
    <property type="molecule type" value="Genomic_DNA"/>
</dbReference>
<dbReference type="Pfam" id="PF00296">
    <property type="entry name" value="Bac_luciferase"/>
    <property type="match status" value="1"/>
</dbReference>
<name>A0A9X2NGV9_9PSEU</name>
<organism evidence="5 6">
    <name type="scientific">Amycolatopsis iheyensis</name>
    <dbReference type="NCBI Taxonomy" id="2945988"/>
    <lineage>
        <taxon>Bacteria</taxon>
        <taxon>Bacillati</taxon>
        <taxon>Actinomycetota</taxon>
        <taxon>Actinomycetes</taxon>
        <taxon>Pseudonocardiales</taxon>
        <taxon>Pseudonocardiaceae</taxon>
        <taxon>Amycolatopsis</taxon>
    </lineage>
</organism>
<dbReference type="AlphaFoldDB" id="A0A9X2NGV9"/>
<sequence>MGQRRLTRGLHRSGDEESEVRVPGARDAGHPPSASEGKNHLFAERYERVVFDDVGHFPPREAPVRTARRVGAALTGGNESGRQIVERSMKLGIYSFGDRAPDPRTGEQLSVAQTLANTLERIKLADELGLGFYGLGEHHLDQYAISSPGTVLAAAASSTNQITLSSAVTVLSTEDPVRVYQQFTTLDQLSHGRAELLAGRGSFTESFPLFGHDLGDYDELFDEKLALLLHIDRDDPLTWSGKFRPPLEDARILPRPYGRRLRISIGTGGNPESSIRAGLLGLPVVYAVIGGRPERFAPLVDLYRQAAEAGNQAKEDLHVTMGAIGFIAEKSQDAKETFYPYWLETMKYGAQARGWAVPTRAEYDAYTQDAQALFVGSPQEIAGRIIEIGKLTGADRYAMQMDWSGVPHKDVMRAIELLGTEVLPVVEKEF</sequence>
<dbReference type="Gene3D" id="3.20.20.30">
    <property type="entry name" value="Luciferase-like domain"/>
    <property type="match status" value="1"/>
</dbReference>
<dbReference type="InterPro" id="IPR050766">
    <property type="entry name" value="Bact_Lucif_Oxidored"/>
</dbReference>
<accession>A0A9X2NGV9</accession>
<reference evidence="5" key="1">
    <citation type="submission" date="2022-06" db="EMBL/GenBank/DDBJ databases">
        <title>Amycolatopsis iheyaensis sp. nov., a new species of the genus Amycolatopsis isolated from soil in Iheya island, Japan.</title>
        <authorList>
            <person name="Ngamcharungchit C."/>
            <person name="Kanto H."/>
            <person name="Take A."/>
            <person name="Intra B."/>
            <person name="Matsumoto A."/>
            <person name="Panbangred W."/>
            <person name="Inahashi Y."/>
        </authorList>
    </citation>
    <scope>NUCLEOTIDE SEQUENCE</scope>
    <source>
        <strain evidence="5">OK19-0408</strain>
    </source>
</reference>
<keyword evidence="6" id="KW-1185">Reference proteome</keyword>
<evidence type="ECO:0000313" key="5">
    <source>
        <dbReference type="EMBL" id="MCR6487588.1"/>
    </source>
</evidence>
<dbReference type="Proteomes" id="UP001144096">
    <property type="component" value="Unassembled WGS sequence"/>
</dbReference>
<protein>
    <submittedName>
        <fullName evidence="5">LLM class flavin-dependent oxidoreductase</fullName>
    </submittedName>
</protein>
<feature type="region of interest" description="Disordered" evidence="3">
    <location>
        <begin position="1"/>
        <end position="39"/>
    </location>
</feature>
<dbReference type="GO" id="GO:0005829">
    <property type="term" value="C:cytosol"/>
    <property type="evidence" value="ECO:0007669"/>
    <property type="project" value="TreeGrafter"/>
</dbReference>
<dbReference type="InterPro" id="IPR036661">
    <property type="entry name" value="Luciferase-like_sf"/>
</dbReference>
<keyword evidence="2" id="KW-0503">Monooxygenase</keyword>